<evidence type="ECO:0000256" key="4">
    <source>
        <dbReference type="ARBA" id="ARBA00022490"/>
    </source>
</evidence>
<evidence type="ECO:0000256" key="3">
    <source>
        <dbReference type="ARBA" id="ARBA00007073"/>
    </source>
</evidence>
<dbReference type="Gene3D" id="3.30.310.50">
    <property type="entry name" value="Alpha-D-phosphohexomutase, C-terminal domain"/>
    <property type="match status" value="1"/>
</dbReference>
<dbReference type="GO" id="GO:0005737">
    <property type="term" value="C:cytoplasm"/>
    <property type="evidence" value="ECO:0007669"/>
    <property type="project" value="UniProtKB-SubCell"/>
</dbReference>
<name>A0A5C5G276_9BASI</name>
<accession>A0A5C5G276</accession>
<dbReference type="GO" id="GO:0070525">
    <property type="term" value="P:tRNA threonylcarbamoyladenosine metabolic process"/>
    <property type="evidence" value="ECO:0007669"/>
    <property type="project" value="TreeGrafter"/>
</dbReference>
<comment type="caution">
    <text evidence="8">The sequence shown here is derived from an EMBL/GenBank/DDBJ whole genome shotgun (WGS) entry which is preliminary data.</text>
</comment>
<dbReference type="GO" id="GO:0005634">
    <property type="term" value="C:nucleus"/>
    <property type="evidence" value="ECO:0007669"/>
    <property type="project" value="UniProtKB-SubCell"/>
</dbReference>
<gene>
    <name evidence="8" type="ORF">DMC30DRAFT_414421</name>
</gene>
<dbReference type="FunFam" id="3.30.310.50:FF:000005">
    <property type="entry name" value="L antigen family member 3"/>
    <property type="match status" value="1"/>
</dbReference>
<organism evidence="8 9">
    <name type="scientific">Rhodotorula diobovata</name>
    <dbReference type="NCBI Taxonomy" id="5288"/>
    <lineage>
        <taxon>Eukaryota</taxon>
        <taxon>Fungi</taxon>
        <taxon>Dikarya</taxon>
        <taxon>Basidiomycota</taxon>
        <taxon>Pucciniomycotina</taxon>
        <taxon>Microbotryomycetes</taxon>
        <taxon>Sporidiobolales</taxon>
        <taxon>Sporidiobolaceae</taxon>
        <taxon>Rhodotorula</taxon>
    </lineage>
</organism>
<proteinExistence type="inferred from homology"/>
<keyword evidence="4" id="KW-0963">Cytoplasm</keyword>
<feature type="region of interest" description="Disordered" evidence="7">
    <location>
        <begin position="88"/>
        <end position="128"/>
    </location>
</feature>
<evidence type="ECO:0000313" key="8">
    <source>
        <dbReference type="EMBL" id="TNY23228.1"/>
    </source>
</evidence>
<evidence type="ECO:0000313" key="9">
    <source>
        <dbReference type="Proteomes" id="UP000311382"/>
    </source>
</evidence>
<dbReference type="PANTHER" id="PTHR31283:SF5">
    <property type="entry name" value="EKC_KEOPS COMPLEX SUBUNIT LAGE3"/>
    <property type="match status" value="1"/>
</dbReference>
<reference evidence="8 9" key="1">
    <citation type="submission" date="2019-03" db="EMBL/GenBank/DDBJ databases">
        <title>Rhodosporidium diobovatum UCD-FST 08-225 genome sequencing, assembly, and annotation.</title>
        <authorList>
            <person name="Fakankun I.U."/>
            <person name="Fristensky B."/>
            <person name="Levin D.B."/>
        </authorList>
    </citation>
    <scope>NUCLEOTIDE SEQUENCE [LARGE SCALE GENOMIC DNA]</scope>
    <source>
        <strain evidence="8 9">UCD-FST 08-225</strain>
    </source>
</reference>
<sequence>MQTTSDRSHWHSLSLRIPLPSPDQARILQRVIQVDKPLRPSQLERHLSLDGHVLVASFRAATVAQARVALDHFLSDVELVVQTLHRFAPHHDDDPAPAPAPAAAGNERTDAPSLEVGLEGSWEGVRRR</sequence>
<evidence type="ECO:0000256" key="1">
    <source>
        <dbReference type="ARBA" id="ARBA00004123"/>
    </source>
</evidence>
<dbReference type="AlphaFoldDB" id="A0A5C5G276"/>
<dbReference type="EMBL" id="SOZI01000014">
    <property type="protein sequence ID" value="TNY23228.1"/>
    <property type="molecule type" value="Genomic_DNA"/>
</dbReference>
<evidence type="ECO:0000256" key="6">
    <source>
        <dbReference type="ARBA" id="ARBA00023242"/>
    </source>
</evidence>
<dbReference type="Pfam" id="PF09341">
    <property type="entry name" value="Pcc1"/>
    <property type="match status" value="1"/>
</dbReference>
<evidence type="ECO:0000256" key="7">
    <source>
        <dbReference type="SAM" id="MobiDB-lite"/>
    </source>
</evidence>
<keyword evidence="6" id="KW-0539">Nucleus</keyword>
<protein>
    <submittedName>
        <fullName evidence="8">Transcription factor Pcc1-domain-containing protein</fullName>
    </submittedName>
</protein>
<dbReference type="Proteomes" id="UP000311382">
    <property type="component" value="Unassembled WGS sequence"/>
</dbReference>
<dbReference type="OrthoDB" id="10025739at2759"/>
<comment type="similarity">
    <text evidence="3">Belongs to the CTAG/PCC1 family.</text>
</comment>
<dbReference type="PANTHER" id="PTHR31283">
    <property type="entry name" value="EKC/KEOPS COMPLEX SUBUNIT PCC1 FAMILY MEMBER"/>
    <property type="match status" value="1"/>
</dbReference>
<dbReference type="GO" id="GO:0008033">
    <property type="term" value="P:tRNA processing"/>
    <property type="evidence" value="ECO:0007669"/>
    <property type="project" value="UniProtKB-KW"/>
</dbReference>
<evidence type="ECO:0000256" key="5">
    <source>
        <dbReference type="ARBA" id="ARBA00022694"/>
    </source>
</evidence>
<keyword evidence="9" id="KW-1185">Reference proteome</keyword>
<comment type="subcellular location">
    <subcellularLocation>
        <location evidence="2">Cytoplasm</location>
    </subcellularLocation>
    <subcellularLocation>
        <location evidence="1">Nucleus</location>
    </subcellularLocation>
</comment>
<dbReference type="InterPro" id="IPR015419">
    <property type="entry name" value="CTAG/Pcc1"/>
</dbReference>
<dbReference type="GO" id="GO:0000408">
    <property type="term" value="C:EKC/KEOPS complex"/>
    <property type="evidence" value="ECO:0007669"/>
    <property type="project" value="TreeGrafter"/>
</dbReference>
<keyword evidence="5" id="KW-0819">tRNA processing</keyword>
<evidence type="ECO:0000256" key="2">
    <source>
        <dbReference type="ARBA" id="ARBA00004496"/>
    </source>
</evidence>